<feature type="domain" description="Alcohol dehydrogenase-like N-terminal" evidence="7">
    <location>
        <begin position="29"/>
        <end position="149"/>
    </location>
</feature>
<dbReference type="Proteomes" id="UP001362899">
    <property type="component" value="Unassembled WGS sequence"/>
</dbReference>
<proteinExistence type="inferred from homology"/>
<dbReference type="InterPro" id="IPR002328">
    <property type="entry name" value="ADH_Zn_CS"/>
</dbReference>
<dbReference type="GO" id="GO:0016616">
    <property type="term" value="F:oxidoreductase activity, acting on the CH-OH group of donors, NAD or NADP as acceptor"/>
    <property type="evidence" value="ECO:0007669"/>
    <property type="project" value="InterPro"/>
</dbReference>
<gene>
    <name evidence="8" type="ORF">DASB73_032750</name>
</gene>
<organism evidence="8 9">
    <name type="scientific">Starmerella bacillaris</name>
    <name type="common">Yeast</name>
    <name type="synonym">Candida zemplinina</name>
    <dbReference type="NCBI Taxonomy" id="1247836"/>
    <lineage>
        <taxon>Eukaryota</taxon>
        <taxon>Fungi</taxon>
        <taxon>Dikarya</taxon>
        <taxon>Ascomycota</taxon>
        <taxon>Saccharomycotina</taxon>
        <taxon>Dipodascomycetes</taxon>
        <taxon>Dipodascales</taxon>
        <taxon>Trichomonascaceae</taxon>
        <taxon>Starmerella</taxon>
    </lineage>
</organism>
<keyword evidence="2 5" id="KW-0479">Metal-binding</keyword>
<dbReference type="FunFam" id="3.40.50.720:FF:000022">
    <property type="entry name" value="Cinnamyl alcohol dehydrogenase"/>
    <property type="match status" value="1"/>
</dbReference>
<dbReference type="Pfam" id="PF00107">
    <property type="entry name" value="ADH_zinc_N"/>
    <property type="match status" value="1"/>
</dbReference>
<protein>
    <submittedName>
        <fullName evidence="8">Uncharacterized protein</fullName>
    </submittedName>
</protein>
<dbReference type="EMBL" id="BTGC01000008">
    <property type="protein sequence ID" value="GMM52312.1"/>
    <property type="molecule type" value="Genomic_DNA"/>
</dbReference>
<dbReference type="InterPro" id="IPR047109">
    <property type="entry name" value="CAD-like"/>
</dbReference>
<name>A0AAV5RMU7_STABA</name>
<dbReference type="InterPro" id="IPR011032">
    <property type="entry name" value="GroES-like_sf"/>
</dbReference>
<evidence type="ECO:0000256" key="4">
    <source>
        <dbReference type="ARBA" id="ARBA00023002"/>
    </source>
</evidence>
<feature type="domain" description="Alcohol dehydrogenase-like C-terminal" evidence="6">
    <location>
        <begin position="192"/>
        <end position="316"/>
    </location>
</feature>
<evidence type="ECO:0000259" key="6">
    <source>
        <dbReference type="Pfam" id="PF00107"/>
    </source>
</evidence>
<dbReference type="GO" id="GO:0008270">
    <property type="term" value="F:zinc ion binding"/>
    <property type="evidence" value="ECO:0007669"/>
    <property type="project" value="InterPro"/>
</dbReference>
<dbReference type="PANTHER" id="PTHR42683">
    <property type="entry name" value="ALDEHYDE REDUCTASE"/>
    <property type="match status" value="1"/>
</dbReference>
<keyword evidence="9" id="KW-1185">Reference proteome</keyword>
<evidence type="ECO:0000256" key="2">
    <source>
        <dbReference type="ARBA" id="ARBA00022723"/>
    </source>
</evidence>
<sequence>MTFTVNSYAAFSKDTDLVPHKLERRDLAKDDVLIDITYTGICHSDVHEAHNDWGTANYPIIPGHEIVGVVSAIGDSVTKVKVGDCVAVGCLVDSCLKCGPCLADEEIFCVKVSTKTYNSPEPHFPGHLTAGGYSEKIVVRDHFVLQVPKELQAPELLPGVAPLLCAGITMHTPLTEHHASKGQKVGIVGLGGLGSMGVKLAVAIGAEVVVISRNHKKDSKAKELGASGVLASTSKEELEKHAGTFDLIIDTVPFDHDVNVYIPLLKNHKTLVVVGHVGPFVASPISSTGLIFGDRRIAGSCIGGIKGTQEVLDFCAKHKIISDHIVINMEEVNDAWKVIGDTASRYVIDIAKYRESNKKA</sequence>
<comment type="cofactor">
    <cofactor evidence="1 5">
        <name>Zn(2+)</name>
        <dbReference type="ChEBI" id="CHEBI:29105"/>
    </cofactor>
</comment>
<evidence type="ECO:0000256" key="1">
    <source>
        <dbReference type="ARBA" id="ARBA00001947"/>
    </source>
</evidence>
<evidence type="ECO:0000256" key="3">
    <source>
        <dbReference type="ARBA" id="ARBA00022833"/>
    </source>
</evidence>
<comment type="caution">
    <text evidence="8">The sequence shown here is derived from an EMBL/GenBank/DDBJ whole genome shotgun (WGS) entry which is preliminary data.</text>
</comment>
<dbReference type="PROSITE" id="PS00059">
    <property type="entry name" value="ADH_ZINC"/>
    <property type="match status" value="1"/>
</dbReference>
<reference evidence="8 9" key="1">
    <citation type="journal article" date="2023" name="Elife">
        <title>Identification of key yeast species and microbe-microbe interactions impacting larval growth of Drosophila in the wild.</title>
        <authorList>
            <person name="Mure A."/>
            <person name="Sugiura Y."/>
            <person name="Maeda R."/>
            <person name="Honda K."/>
            <person name="Sakurai N."/>
            <person name="Takahashi Y."/>
            <person name="Watada M."/>
            <person name="Katoh T."/>
            <person name="Gotoh A."/>
            <person name="Gotoh Y."/>
            <person name="Taniguchi I."/>
            <person name="Nakamura K."/>
            <person name="Hayashi T."/>
            <person name="Katayama T."/>
            <person name="Uemura T."/>
            <person name="Hattori Y."/>
        </authorList>
    </citation>
    <scope>NUCLEOTIDE SEQUENCE [LARGE SCALE GENOMIC DNA]</scope>
    <source>
        <strain evidence="8 9">SB-73</strain>
    </source>
</reference>
<keyword evidence="4" id="KW-0560">Oxidoreductase</keyword>
<dbReference type="Pfam" id="PF08240">
    <property type="entry name" value="ADH_N"/>
    <property type="match status" value="1"/>
</dbReference>
<comment type="similarity">
    <text evidence="5">Belongs to the zinc-containing alcohol dehydrogenase family.</text>
</comment>
<dbReference type="Gene3D" id="3.90.180.10">
    <property type="entry name" value="Medium-chain alcohol dehydrogenases, catalytic domain"/>
    <property type="match status" value="1"/>
</dbReference>
<dbReference type="InterPro" id="IPR013149">
    <property type="entry name" value="ADH-like_C"/>
</dbReference>
<evidence type="ECO:0000256" key="5">
    <source>
        <dbReference type="RuleBase" id="RU361277"/>
    </source>
</evidence>
<evidence type="ECO:0000313" key="8">
    <source>
        <dbReference type="EMBL" id="GMM52312.1"/>
    </source>
</evidence>
<dbReference type="InterPro" id="IPR036291">
    <property type="entry name" value="NAD(P)-bd_dom_sf"/>
</dbReference>
<dbReference type="SUPFAM" id="SSF51735">
    <property type="entry name" value="NAD(P)-binding Rossmann-fold domains"/>
    <property type="match status" value="1"/>
</dbReference>
<dbReference type="SUPFAM" id="SSF50129">
    <property type="entry name" value="GroES-like"/>
    <property type="match status" value="1"/>
</dbReference>
<keyword evidence="3 5" id="KW-0862">Zinc</keyword>
<dbReference type="Gene3D" id="3.40.50.720">
    <property type="entry name" value="NAD(P)-binding Rossmann-like Domain"/>
    <property type="match status" value="1"/>
</dbReference>
<accession>A0AAV5RMU7</accession>
<evidence type="ECO:0000259" key="7">
    <source>
        <dbReference type="Pfam" id="PF08240"/>
    </source>
</evidence>
<dbReference type="InterPro" id="IPR013154">
    <property type="entry name" value="ADH-like_N"/>
</dbReference>
<evidence type="ECO:0000313" key="9">
    <source>
        <dbReference type="Proteomes" id="UP001362899"/>
    </source>
</evidence>
<dbReference type="AlphaFoldDB" id="A0AAV5RMU7"/>
<dbReference type="CDD" id="cd05283">
    <property type="entry name" value="CAD1"/>
    <property type="match status" value="1"/>
</dbReference>